<evidence type="ECO:0000313" key="1">
    <source>
        <dbReference type="EMBL" id="QZI86121.1"/>
    </source>
</evidence>
<keyword evidence="2" id="KW-1185">Reference proteome</keyword>
<proteinExistence type="predicted"/>
<dbReference type="EMBL" id="MW865291">
    <property type="protein sequence ID" value="QZI86121.1"/>
    <property type="molecule type" value="Genomic_DNA"/>
</dbReference>
<gene>
    <name evidence="1" type="ORF">PODOV006v2_p0027</name>
</gene>
<dbReference type="Proteomes" id="UP000828465">
    <property type="component" value="Segment"/>
</dbReference>
<reference evidence="1" key="1">
    <citation type="submission" date="2021-03" db="EMBL/GenBank/DDBJ databases">
        <title>Rapid evolution of virus immunity in the wild.</title>
        <authorList>
            <person name="Piel D."/>
            <person name="Bruto M."/>
            <person name="Labreuche Y."/>
            <person name="Blanquart F."/>
            <person name="Chenivesse S."/>
            <person name="Lepanse S."/>
            <person name="James A."/>
            <person name="Garcia Cruz R."/>
            <person name="Dubert J."/>
            <person name="Petton B."/>
            <person name="Lieberman E."/>
            <person name="Wegner M.K."/>
            <person name="Hussain F.A."/>
            <person name="Kauffman K.K."/>
            <person name="Polz M.F."/>
            <person name="Gandon S."/>
            <person name="Bikard D."/>
            <person name="Le Roux F."/>
        </authorList>
    </citation>
    <scope>NUCLEOTIDE SEQUENCE</scope>
</reference>
<protein>
    <submittedName>
        <fullName evidence="1">Uncharacterized protein</fullName>
    </submittedName>
</protein>
<evidence type="ECO:0000313" key="2">
    <source>
        <dbReference type="Proteomes" id="UP000828465"/>
    </source>
</evidence>
<name>A0AAE7XV77_9CAUD</name>
<accession>A0AAE7XV77</accession>
<sequence length="100" mass="11364">MKCSMVQITLNPDDARRAASARLCNHEDDGITTQAEAEAYQGSTFTENKHDCIDLHLVYRDGLACVNFVTETGERKNYDYPIHSLKRISHIANQFHSVKH</sequence>
<organism evidence="1 2">
    <name type="scientific">Vibrio phage 15E36.1</name>
    <dbReference type="NCBI Taxonomy" id="2859290"/>
    <lineage>
        <taxon>Viruses</taxon>
        <taxon>Duplodnaviria</taxon>
        <taxon>Heunggongvirae</taxon>
        <taxon>Uroviricota</taxon>
        <taxon>Caudoviricetes</taxon>
        <taxon>Autographivirales</taxon>
        <taxon>Autosignataviridae</taxon>
        <taxon>Colwellvirinae</taxon>
        <taxon>Roscoffvirus</taxon>
        <taxon>Roscoffvirus rv15E36</taxon>
    </lineage>
</organism>